<dbReference type="GO" id="GO:0043565">
    <property type="term" value="F:sequence-specific DNA binding"/>
    <property type="evidence" value="ECO:0007669"/>
    <property type="project" value="UniProtKB-ARBA"/>
</dbReference>
<sequence>MGRAPCCEKVGLKRGRWTEEEDDILSNYIHAYGEGSWRSLPKNAGLLRCGKSCRLRWINYLRSELKRGKITPEEDEIIIQMHATLGNRWSLIASHLPGRTDNEIKNYWNSHLSRKIQSFRRPSNELPPLEMDLPKRKGGRTSRAAMQKNRTRRLPTNVPKLLLENPQESHGSSNNGSNGPVDLMPSTPTLENEALSNAVSWRQESSSEIMLDACGIIDDHHGCCNIYTTTTTTTTTTNYSSNNNNVFLLPSPYNPEGGILLGCGEEEREGLAEFPYEESVRDHDLKATYEGGSDGGTFWVDDIMREDLVDPVGDVILGEKEKTTGNGGGTMKMAISEEDLEISVTTTSNKGGLLNGSEQYYSSSNSTNSYTGEGNWEWGFDWELLVQGHELWGEEEEKMVEGWLWDNDGECSNSKMGLGGDQGIEHEKKEALVAWLLS</sequence>
<keyword evidence="5" id="KW-0804">Transcription</keyword>
<dbReference type="EMBL" id="QEFC01000545">
    <property type="protein sequence ID" value="KAE9464060.1"/>
    <property type="molecule type" value="Genomic_DNA"/>
</dbReference>
<evidence type="ECO:0000259" key="8">
    <source>
        <dbReference type="PROSITE" id="PS50090"/>
    </source>
</evidence>
<dbReference type="InterPro" id="IPR015495">
    <property type="entry name" value="Myb_TF_plants"/>
</dbReference>
<dbReference type="GO" id="GO:0045893">
    <property type="term" value="P:positive regulation of DNA-templated transcription"/>
    <property type="evidence" value="ECO:0007669"/>
    <property type="project" value="UniProtKB-ARBA"/>
</dbReference>
<feature type="domain" description="Myb-like" evidence="8">
    <location>
        <begin position="9"/>
        <end position="61"/>
    </location>
</feature>
<dbReference type="FunFam" id="1.10.10.60:FF:000231">
    <property type="entry name" value="Myb transcription factor"/>
    <property type="match status" value="1"/>
</dbReference>
<evidence type="ECO:0000313" key="10">
    <source>
        <dbReference type="EMBL" id="KAE9464060.1"/>
    </source>
</evidence>
<dbReference type="PROSITE" id="PS50090">
    <property type="entry name" value="MYB_LIKE"/>
    <property type="match status" value="2"/>
</dbReference>
<name>A0A6A4M136_9ERIC</name>
<dbReference type="InterPro" id="IPR017930">
    <property type="entry name" value="Myb_dom"/>
</dbReference>
<evidence type="ECO:0000313" key="11">
    <source>
        <dbReference type="Proteomes" id="UP000428333"/>
    </source>
</evidence>
<keyword evidence="11" id="KW-1185">Reference proteome</keyword>
<evidence type="ECO:0000259" key="9">
    <source>
        <dbReference type="PROSITE" id="PS51294"/>
    </source>
</evidence>
<evidence type="ECO:0000256" key="5">
    <source>
        <dbReference type="ARBA" id="ARBA00023163"/>
    </source>
</evidence>
<evidence type="ECO:0000256" key="1">
    <source>
        <dbReference type="ARBA" id="ARBA00004123"/>
    </source>
</evidence>
<dbReference type="FunFam" id="1.10.10.60:FF:000121">
    <property type="entry name" value="Myb transcription factor"/>
    <property type="match status" value="1"/>
</dbReference>
<dbReference type="AlphaFoldDB" id="A0A6A4M136"/>
<gene>
    <name evidence="10" type="ORF">C3L33_03986</name>
</gene>
<dbReference type="GO" id="GO:0006950">
    <property type="term" value="P:response to stress"/>
    <property type="evidence" value="ECO:0007669"/>
    <property type="project" value="UniProtKB-ARBA"/>
</dbReference>
<protein>
    <submittedName>
        <fullName evidence="10">Uncharacterized protein</fullName>
    </submittedName>
</protein>
<dbReference type="InterPro" id="IPR001005">
    <property type="entry name" value="SANT/Myb"/>
</dbReference>
<dbReference type="PROSITE" id="PS51294">
    <property type="entry name" value="HTH_MYB"/>
    <property type="match status" value="2"/>
</dbReference>
<dbReference type="SMART" id="SM00717">
    <property type="entry name" value="SANT"/>
    <property type="match status" value="2"/>
</dbReference>
<reference evidence="10 11" key="1">
    <citation type="journal article" date="2019" name="Genome Biol. Evol.">
        <title>The Rhododendron genome and chromosomal organization provide insight into shared whole-genome duplications across the heath family (Ericaceae).</title>
        <authorList>
            <person name="Soza V.L."/>
            <person name="Lindsley D."/>
            <person name="Waalkes A."/>
            <person name="Ramage E."/>
            <person name="Patwardhan R.P."/>
            <person name="Burton J.N."/>
            <person name="Adey A."/>
            <person name="Kumar A."/>
            <person name="Qiu R."/>
            <person name="Shendure J."/>
            <person name="Hall B."/>
        </authorList>
    </citation>
    <scope>NUCLEOTIDE SEQUENCE [LARGE SCALE GENOMIC DNA]</scope>
    <source>
        <strain evidence="10">RSF 1966-606</strain>
    </source>
</reference>
<comment type="subcellular location">
    <subcellularLocation>
        <location evidence="1">Nucleus</location>
    </subcellularLocation>
</comment>
<keyword evidence="6" id="KW-0539">Nucleus</keyword>
<dbReference type="Proteomes" id="UP000428333">
    <property type="component" value="Linkage Group LG03"/>
</dbReference>
<dbReference type="PANTHER" id="PTHR47999:SF6">
    <property type="entry name" value="MYB-RELATED PROTEIN P"/>
    <property type="match status" value="1"/>
</dbReference>
<accession>A0A6A4M136</accession>
<feature type="domain" description="HTH myb-type" evidence="9">
    <location>
        <begin position="62"/>
        <end position="116"/>
    </location>
</feature>
<comment type="caution">
    <text evidence="10">The sequence shown here is derived from an EMBL/GenBank/DDBJ whole genome shotgun (WGS) entry which is preliminary data.</text>
</comment>
<evidence type="ECO:0000256" key="3">
    <source>
        <dbReference type="ARBA" id="ARBA00023015"/>
    </source>
</evidence>
<proteinExistence type="predicted"/>
<feature type="non-terminal residue" evidence="10">
    <location>
        <position position="1"/>
    </location>
</feature>
<feature type="domain" description="HTH myb-type" evidence="9">
    <location>
        <begin position="9"/>
        <end position="61"/>
    </location>
</feature>
<evidence type="ECO:0000256" key="7">
    <source>
        <dbReference type="SAM" id="MobiDB-lite"/>
    </source>
</evidence>
<evidence type="ECO:0000256" key="6">
    <source>
        <dbReference type="ARBA" id="ARBA00023242"/>
    </source>
</evidence>
<dbReference type="GO" id="GO:0005634">
    <property type="term" value="C:nucleus"/>
    <property type="evidence" value="ECO:0007669"/>
    <property type="project" value="UniProtKB-SubCell"/>
</dbReference>
<keyword evidence="4" id="KW-0238">DNA-binding</keyword>
<dbReference type="OrthoDB" id="2143914at2759"/>
<evidence type="ECO:0000256" key="4">
    <source>
        <dbReference type="ARBA" id="ARBA00023125"/>
    </source>
</evidence>
<dbReference type="GO" id="GO:0046148">
    <property type="term" value="P:pigment biosynthetic process"/>
    <property type="evidence" value="ECO:0007669"/>
    <property type="project" value="UniProtKB-ARBA"/>
</dbReference>
<organism evidence="10 11">
    <name type="scientific">Rhododendron williamsianum</name>
    <dbReference type="NCBI Taxonomy" id="262921"/>
    <lineage>
        <taxon>Eukaryota</taxon>
        <taxon>Viridiplantae</taxon>
        <taxon>Streptophyta</taxon>
        <taxon>Embryophyta</taxon>
        <taxon>Tracheophyta</taxon>
        <taxon>Spermatophyta</taxon>
        <taxon>Magnoliopsida</taxon>
        <taxon>eudicotyledons</taxon>
        <taxon>Gunneridae</taxon>
        <taxon>Pentapetalae</taxon>
        <taxon>asterids</taxon>
        <taxon>Ericales</taxon>
        <taxon>Ericaceae</taxon>
        <taxon>Ericoideae</taxon>
        <taxon>Rhodoreae</taxon>
        <taxon>Rhododendron</taxon>
    </lineage>
</organism>
<evidence type="ECO:0000256" key="2">
    <source>
        <dbReference type="ARBA" id="ARBA00022737"/>
    </source>
</evidence>
<dbReference type="Gene3D" id="1.10.10.60">
    <property type="entry name" value="Homeodomain-like"/>
    <property type="match status" value="2"/>
</dbReference>
<dbReference type="Pfam" id="PF00249">
    <property type="entry name" value="Myb_DNA-binding"/>
    <property type="match status" value="2"/>
</dbReference>
<dbReference type="InterPro" id="IPR009057">
    <property type="entry name" value="Homeodomain-like_sf"/>
</dbReference>
<dbReference type="CDD" id="cd00167">
    <property type="entry name" value="SANT"/>
    <property type="match status" value="2"/>
</dbReference>
<dbReference type="SUPFAM" id="SSF46689">
    <property type="entry name" value="Homeodomain-like"/>
    <property type="match status" value="1"/>
</dbReference>
<feature type="region of interest" description="Disordered" evidence="7">
    <location>
        <begin position="119"/>
        <end position="188"/>
    </location>
</feature>
<keyword evidence="2" id="KW-0677">Repeat</keyword>
<feature type="domain" description="Myb-like" evidence="8">
    <location>
        <begin position="62"/>
        <end position="112"/>
    </location>
</feature>
<dbReference type="PANTHER" id="PTHR47999">
    <property type="entry name" value="TRANSCRIPTION FACTOR MYB8-RELATED-RELATED"/>
    <property type="match status" value="1"/>
</dbReference>
<keyword evidence="3" id="KW-0805">Transcription regulation</keyword>